<dbReference type="InterPro" id="IPR035903">
    <property type="entry name" value="HesB-like_dom_sf"/>
</dbReference>
<organism evidence="2 3">
    <name type="scientific">Nocardioides baculatus</name>
    <dbReference type="NCBI Taxonomy" id="2801337"/>
    <lineage>
        <taxon>Bacteria</taxon>
        <taxon>Bacillati</taxon>
        <taxon>Actinomycetota</taxon>
        <taxon>Actinomycetes</taxon>
        <taxon>Propionibacteriales</taxon>
        <taxon>Nocardioidaceae</taxon>
        <taxon>Nocardioides</taxon>
    </lineage>
</organism>
<feature type="region of interest" description="Disordered" evidence="1">
    <location>
        <begin position="1"/>
        <end position="30"/>
    </location>
</feature>
<protein>
    <recommendedName>
        <fullName evidence="4">Fe-S cluster assembly protein HesB</fullName>
    </recommendedName>
</protein>
<dbReference type="RefSeq" id="WP_201935371.1">
    <property type="nucleotide sequence ID" value="NZ_JAERSG010000002.1"/>
</dbReference>
<gene>
    <name evidence="2" type="ORF">JI751_08165</name>
</gene>
<dbReference type="SUPFAM" id="SSF89360">
    <property type="entry name" value="HesB-like domain"/>
    <property type="match status" value="1"/>
</dbReference>
<dbReference type="Gene3D" id="2.60.300.12">
    <property type="entry name" value="HesB-like domain"/>
    <property type="match status" value="1"/>
</dbReference>
<name>A0ABS1L7E2_9ACTN</name>
<evidence type="ECO:0000256" key="1">
    <source>
        <dbReference type="SAM" id="MobiDB-lite"/>
    </source>
</evidence>
<accession>A0ABS1L7E2</accession>
<keyword evidence="3" id="KW-1185">Reference proteome</keyword>
<proteinExistence type="predicted"/>
<comment type="caution">
    <text evidence="2">The sequence shown here is derived from an EMBL/GenBank/DDBJ whole genome shotgun (WGS) entry which is preliminary data.</text>
</comment>
<dbReference type="Proteomes" id="UP000636918">
    <property type="component" value="Unassembled WGS sequence"/>
</dbReference>
<sequence length="95" mass="10628">MFTLTHQAHEAVRQISSSGTTAEVPGLRISRRSDRPTFAVRRAAAPQEMDRVVEHDGARVFLAPIAALRFADSVLDVRTDQTGRLEFIVRDHDDD</sequence>
<evidence type="ECO:0000313" key="3">
    <source>
        <dbReference type="Proteomes" id="UP000636918"/>
    </source>
</evidence>
<reference evidence="2 3" key="1">
    <citation type="submission" date="2021-01" db="EMBL/GenBank/DDBJ databases">
        <title>Genome seq and assembly of Nocardiodes sp. G10.</title>
        <authorList>
            <person name="Chhetri G."/>
        </authorList>
    </citation>
    <scope>NUCLEOTIDE SEQUENCE [LARGE SCALE GENOMIC DNA]</scope>
    <source>
        <strain evidence="2 3">G10</strain>
    </source>
</reference>
<dbReference type="EMBL" id="JAERSG010000002">
    <property type="protein sequence ID" value="MBL0747580.1"/>
    <property type="molecule type" value="Genomic_DNA"/>
</dbReference>
<evidence type="ECO:0008006" key="4">
    <source>
        <dbReference type="Google" id="ProtNLM"/>
    </source>
</evidence>
<evidence type="ECO:0000313" key="2">
    <source>
        <dbReference type="EMBL" id="MBL0747580.1"/>
    </source>
</evidence>